<keyword evidence="1" id="KW-1133">Transmembrane helix</keyword>
<gene>
    <name evidence="3" type="ORF">SAMN05421866_1069</name>
</gene>
<evidence type="ECO:0000256" key="1">
    <source>
        <dbReference type="SAM" id="Phobius"/>
    </source>
</evidence>
<keyword evidence="1" id="KW-0812">Transmembrane</keyword>
<dbReference type="AlphaFoldDB" id="A0A1M5LFF0"/>
<dbReference type="OrthoDB" id="1122790at2"/>
<dbReference type="PROSITE" id="PS01124">
    <property type="entry name" value="HTH_ARAC_FAMILY_2"/>
    <property type="match status" value="1"/>
</dbReference>
<feature type="transmembrane region" description="Helical" evidence="1">
    <location>
        <begin position="108"/>
        <end position="127"/>
    </location>
</feature>
<reference evidence="4" key="1">
    <citation type="submission" date="2016-11" db="EMBL/GenBank/DDBJ databases">
        <authorList>
            <person name="Varghese N."/>
            <person name="Submissions S."/>
        </authorList>
    </citation>
    <scope>NUCLEOTIDE SEQUENCE [LARGE SCALE GENOMIC DNA]</scope>
    <source>
        <strain evidence="4">DSM 19055</strain>
    </source>
</reference>
<organism evidence="3 4">
    <name type="scientific">Chryseobacterium oranimense</name>
    <dbReference type="NCBI Taxonomy" id="421058"/>
    <lineage>
        <taxon>Bacteria</taxon>
        <taxon>Pseudomonadati</taxon>
        <taxon>Bacteroidota</taxon>
        <taxon>Flavobacteriia</taxon>
        <taxon>Flavobacteriales</taxon>
        <taxon>Weeksellaceae</taxon>
        <taxon>Chryseobacterium group</taxon>
        <taxon>Chryseobacterium</taxon>
    </lineage>
</organism>
<protein>
    <recommendedName>
        <fullName evidence="2">HTH araC/xylS-type domain-containing protein</fullName>
    </recommendedName>
</protein>
<name>A0A1M5LFF0_9FLAO</name>
<evidence type="ECO:0000313" key="4">
    <source>
        <dbReference type="Proteomes" id="UP000184047"/>
    </source>
</evidence>
<dbReference type="GO" id="GO:0003700">
    <property type="term" value="F:DNA-binding transcription factor activity"/>
    <property type="evidence" value="ECO:0007669"/>
    <property type="project" value="InterPro"/>
</dbReference>
<keyword evidence="1" id="KW-0472">Membrane</keyword>
<feature type="transmembrane region" description="Helical" evidence="1">
    <location>
        <begin position="73"/>
        <end position="96"/>
    </location>
</feature>
<feature type="transmembrane region" description="Helical" evidence="1">
    <location>
        <begin position="38"/>
        <end position="61"/>
    </location>
</feature>
<feature type="transmembrane region" description="Helical" evidence="1">
    <location>
        <begin position="196"/>
        <end position="216"/>
    </location>
</feature>
<feature type="transmembrane region" description="Helical" evidence="1">
    <location>
        <begin position="222"/>
        <end position="247"/>
    </location>
</feature>
<dbReference type="InterPro" id="IPR018060">
    <property type="entry name" value="HTH_AraC"/>
</dbReference>
<feature type="transmembrane region" description="Helical" evidence="1">
    <location>
        <begin position="6"/>
        <end position="26"/>
    </location>
</feature>
<proteinExistence type="predicted"/>
<evidence type="ECO:0000259" key="2">
    <source>
        <dbReference type="PROSITE" id="PS01124"/>
    </source>
</evidence>
<feature type="transmembrane region" description="Helical" evidence="1">
    <location>
        <begin position="156"/>
        <end position="175"/>
    </location>
</feature>
<dbReference type="STRING" id="421058.SAMN05421866_1069"/>
<accession>A0A1M5LFF0</accession>
<evidence type="ECO:0000313" key="3">
    <source>
        <dbReference type="EMBL" id="SHG63791.1"/>
    </source>
</evidence>
<feature type="domain" description="HTH araC/xylS-type" evidence="2">
    <location>
        <begin position="275"/>
        <end position="375"/>
    </location>
</feature>
<keyword evidence="4" id="KW-1185">Reference proteome</keyword>
<dbReference type="eggNOG" id="COG2207">
    <property type="taxonomic scope" value="Bacteria"/>
</dbReference>
<dbReference type="GO" id="GO:0043565">
    <property type="term" value="F:sequence-specific DNA binding"/>
    <property type="evidence" value="ECO:0007669"/>
    <property type="project" value="InterPro"/>
</dbReference>
<dbReference type="Gene3D" id="1.10.10.60">
    <property type="entry name" value="Homeodomain-like"/>
    <property type="match status" value="1"/>
</dbReference>
<dbReference type="Proteomes" id="UP000184047">
    <property type="component" value="Unassembled WGS sequence"/>
</dbReference>
<dbReference type="EMBL" id="FQWT01000001">
    <property type="protein sequence ID" value="SHG63791.1"/>
    <property type="molecule type" value="Genomic_DNA"/>
</dbReference>
<sequence>MIPYLLFLSSFACVSGSIFCIFMFPGKLMGQKHAFRTKIVFVIGICFLLILGMLHTTHIIYSVYNNLPIKSIRAVNLFCLTLLPILLNLFISVLTGRNLKDKSFLIKNYIFPISLILTIGLGIALALQNTDYQPDIEKTYPENSIIWFRKPGHVDLYMSLFTILFYQYLSVRSIAVFRNNRADRSILSKTSPARSVLNIVFLLTVMNILYFLLSLISINIPILYNAGIFSFNIISFILLTTFSYNLFTYNYLTSSVPHKAEAKKKINNSEVISKEKFERYLQEHKPFLNCELKLSDVTQYMGTNRTYLSLFINENYGMSFSHFINSLRIEELKQLKLSPHYKGTPEEELIYIVGFKSYKSYQKTIENVSNNIPLS</sequence>
<dbReference type="RefSeq" id="WP_073060666.1">
    <property type="nucleotide sequence ID" value="NZ_FQWT01000001.1"/>
</dbReference>